<dbReference type="AlphaFoldDB" id="A0A1H9TKC2"/>
<proteinExistence type="predicted"/>
<feature type="domain" description="Histidine kinase/HSP90-like ATPase" evidence="1">
    <location>
        <begin position="22"/>
        <end position="94"/>
    </location>
</feature>
<dbReference type="InterPro" id="IPR003594">
    <property type="entry name" value="HATPase_dom"/>
</dbReference>
<dbReference type="Proteomes" id="UP000199051">
    <property type="component" value="Unassembled WGS sequence"/>
</dbReference>
<dbReference type="EMBL" id="FOGI01000006">
    <property type="protein sequence ID" value="SER97444.1"/>
    <property type="molecule type" value="Genomic_DNA"/>
</dbReference>
<reference evidence="3" key="1">
    <citation type="submission" date="2016-10" db="EMBL/GenBank/DDBJ databases">
        <authorList>
            <person name="Varghese N."/>
            <person name="Submissions S."/>
        </authorList>
    </citation>
    <scope>NUCLEOTIDE SEQUENCE [LARGE SCALE GENOMIC DNA]</scope>
    <source>
        <strain evidence="3">DSM 44260</strain>
    </source>
</reference>
<sequence>MSEVETSPVARTNGVRDVEVRVWADAEQVPLLRSFAADIAMRLDFDLDAIEDLRMAVDEACSLLVRAAAADSALLCWFEPEEHGIRVRVRVDAEHGEPPSGDAMGWQILTALAATVTETVEAVDGGHRVTVELLAVPGPGEVDPR</sequence>
<accession>A0A1H9TKC2</accession>
<keyword evidence="2" id="KW-0418">Kinase</keyword>
<evidence type="ECO:0000259" key="1">
    <source>
        <dbReference type="Pfam" id="PF13581"/>
    </source>
</evidence>
<dbReference type="Pfam" id="PF13581">
    <property type="entry name" value="HATPase_c_2"/>
    <property type="match status" value="1"/>
</dbReference>
<organism evidence="2 3">
    <name type="scientific">Actinokineospora terrae</name>
    <dbReference type="NCBI Taxonomy" id="155974"/>
    <lineage>
        <taxon>Bacteria</taxon>
        <taxon>Bacillati</taxon>
        <taxon>Actinomycetota</taxon>
        <taxon>Actinomycetes</taxon>
        <taxon>Pseudonocardiales</taxon>
        <taxon>Pseudonocardiaceae</taxon>
        <taxon>Actinokineospora</taxon>
    </lineage>
</organism>
<dbReference type="InterPro" id="IPR036890">
    <property type="entry name" value="HATPase_C_sf"/>
</dbReference>
<evidence type="ECO:0000313" key="3">
    <source>
        <dbReference type="Proteomes" id="UP000199051"/>
    </source>
</evidence>
<dbReference type="STRING" id="155974.SAMN04487818_106324"/>
<evidence type="ECO:0000313" key="2">
    <source>
        <dbReference type="EMBL" id="SER97444.1"/>
    </source>
</evidence>
<keyword evidence="2" id="KW-0808">Transferase</keyword>
<dbReference type="RefSeq" id="WP_092778798.1">
    <property type="nucleotide sequence ID" value="NZ_FOGI01000006.1"/>
</dbReference>
<protein>
    <submittedName>
        <fullName evidence="2">Serine/threonine-protein kinase RsbW</fullName>
    </submittedName>
</protein>
<gene>
    <name evidence="2" type="ORF">SAMN04487818_106324</name>
</gene>
<dbReference type="GO" id="GO:0016301">
    <property type="term" value="F:kinase activity"/>
    <property type="evidence" value="ECO:0007669"/>
    <property type="project" value="UniProtKB-KW"/>
</dbReference>
<name>A0A1H9TKC2_9PSEU</name>
<dbReference type="Gene3D" id="3.30.565.10">
    <property type="entry name" value="Histidine kinase-like ATPase, C-terminal domain"/>
    <property type="match status" value="1"/>
</dbReference>
<keyword evidence="3" id="KW-1185">Reference proteome</keyword>